<name>A0A401FWG9_9BACT</name>
<dbReference type="InterPro" id="IPR016732">
    <property type="entry name" value="UCP018688"/>
</dbReference>
<dbReference type="EMBL" id="BEXT01000001">
    <property type="protein sequence ID" value="GBC61317.1"/>
    <property type="molecule type" value="Genomic_DNA"/>
</dbReference>
<gene>
    <name evidence="2" type="ORF">DENIS_2277</name>
</gene>
<dbReference type="RefSeq" id="WP_124328618.1">
    <property type="nucleotide sequence ID" value="NZ_BEXT01000001.1"/>
</dbReference>
<dbReference type="InterPro" id="IPR024320">
    <property type="entry name" value="LPG_synthase_C"/>
</dbReference>
<evidence type="ECO:0000313" key="2">
    <source>
        <dbReference type="EMBL" id="GBC61317.1"/>
    </source>
</evidence>
<sequence>MALSFEPITPERQGEYLERLQQSAWEASDYSFVNVWGWCREYDLSWAWDGDLVWFRQTRPETLFWGPVGPWERADWAGCFDRHFSSGDSFIRIPDRLLRIWEAVPGDRIRAEPADGHWDYLYSVPELIALKGNRFHKKKNLLNQFKKKYEYRYVPLTPEMTREALAMQEYWCTWRDCESAETLASENRVIARVLAAWEDLENLSGGAIFAEGKMVAFTVAEQMSAERVVIHFEKGLTEYKGVYQAINQMFLAANSQFRQVNREQDLGDEGLRKAKMSYNPVGFVRKYRVTLV</sequence>
<dbReference type="InterPro" id="IPR016181">
    <property type="entry name" value="Acyl_CoA_acyltransferase"/>
</dbReference>
<feature type="domain" description="Phosphatidylglycerol lysyltransferase C-terminal" evidence="1">
    <location>
        <begin position="27"/>
        <end position="289"/>
    </location>
</feature>
<evidence type="ECO:0000313" key="3">
    <source>
        <dbReference type="Proteomes" id="UP000288096"/>
    </source>
</evidence>
<dbReference type="PIRSF" id="PIRSF018688">
    <property type="entry name" value="UCP018688"/>
    <property type="match status" value="1"/>
</dbReference>
<protein>
    <submittedName>
        <fullName evidence="2">DUF2156 domain-containing protein</fullName>
    </submittedName>
</protein>
<dbReference type="SUPFAM" id="SSF55729">
    <property type="entry name" value="Acyl-CoA N-acyltransferases (Nat)"/>
    <property type="match status" value="2"/>
</dbReference>
<dbReference type="Proteomes" id="UP000288096">
    <property type="component" value="Unassembled WGS sequence"/>
</dbReference>
<accession>A0A401FWG9</accession>
<dbReference type="PANTHER" id="PTHR41373:SF1">
    <property type="entry name" value="PHOSPHATIDYLGLYCEROL LYSYLTRANSFERASE C-TERMINAL DOMAIN-CONTAINING PROTEIN"/>
    <property type="match status" value="1"/>
</dbReference>
<dbReference type="PANTHER" id="PTHR41373">
    <property type="entry name" value="DUF2156 DOMAIN-CONTAINING PROTEIN"/>
    <property type="match status" value="1"/>
</dbReference>
<organism evidence="2 3">
    <name type="scientific">Desulfonema ishimotonii</name>
    <dbReference type="NCBI Taxonomy" id="45657"/>
    <lineage>
        <taxon>Bacteria</taxon>
        <taxon>Pseudomonadati</taxon>
        <taxon>Thermodesulfobacteriota</taxon>
        <taxon>Desulfobacteria</taxon>
        <taxon>Desulfobacterales</taxon>
        <taxon>Desulfococcaceae</taxon>
        <taxon>Desulfonema</taxon>
    </lineage>
</organism>
<reference evidence="3" key="2">
    <citation type="submission" date="2019-01" db="EMBL/GenBank/DDBJ databases">
        <title>Genome sequence of Desulfonema ishimotonii strain Tokyo 01.</title>
        <authorList>
            <person name="Fukui M."/>
        </authorList>
    </citation>
    <scope>NUCLEOTIDE SEQUENCE [LARGE SCALE GENOMIC DNA]</scope>
    <source>
        <strain evidence="3">Tokyo 01</strain>
    </source>
</reference>
<dbReference type="Pfam" id="PF09924">
    <property type="entry name" value="LPG_synthase_C"/>
    <property type="match status" value="1"/>
</dbReference>
<comment type="caution">
    <text evidence="2">The sequence shown here is derived from an EMBL/GenBank/DDBJ whole genome shotgun (WGS) entry which is preliminary data.</text>
</comment>
<dbReference type="Gene3D" id="3.40.630.30">
    <property type="match status" value="1"/>
</dbReference>
<keyword evidence="3" id="KW-1185">Reference proteome</keyword>
<evidence type="ECO:0000259" key="1">
    <source>
        <dbReference type="Pfam" id="PF09924"/>
    </source>
</evidence>
<proteinExistence type="predicted"/>
<dbReference type="AlphaFoldDB" id="A0A401FWG9"/>
<reference evidence="3" key="1">
    <citation type="submission" date="2017-11" db="EMBL/GenBank/DDBJ databases">
        <authorList>
            <person name="Watanabe M."/>
            <person name="Kojima H."/>
        </authorList>
    </citation>
    <scope>NUCLEOTIDE SEQUENCE [LARGE SCALE GENOMIC DNA]</scope>
    <source>
        <strain evidence="3">Tokyo 01</strain>
    </source>
</reference>
<dbReference type="OrthoDB" id="9765580at2"/>